<dbReference type="Proteomes" id="UP000237271">
    <property type="component" value="Unassembled WGS sequence"/>
</dbReference>
<keyword evidence="2" id="KW-0472">Membrane</keyword>
<feature type="region of interest" description="Disordered" evidence="1">
    <location>
        <begin position="240"/>
        <end position="264"/>
    </location>
</feature>
<dbReference type="AlphaFoldDB" id="A0A2P4XBJ9"/>
<feature type="region of interest" description="Disordered" evidence="1">
    <location>
        <begin position="289"/>
        <end position="313"/>
    </location>
</feature>
<evidence type="ECO:0000313" key="4">
    <source>
        <dbReference type="Proteomes" id="UP000237271"/>
    </source>
</evidence>
<sequence>MSTFDLVEGQRRVHIIDDLLGAILVLAALGFAVLLELTRRQICAVYQLAFVLCAFCTFFIFGGIVDHHLTNEQLSLALYGSYLSSSLTTSYVYLPIMAALGVSFIAIVQLSLCSCQCCCLVGAASVAHGHCFAARIRANISLYTASFIALTGAIGTRLNARLRESAINPEGGTVHWTMLRAPFFLAMTHIGSLLFVALKLFLQHVSSLVFMIFAWSHYFVSFQADKTPLNSLLDRTPPTITEDLTCTPPASKKKKTNQARNPTKSSAAVALANALAARDGQRRDLQISTLASPDRAERPNNNDGDVSSLISSDSESDEEVLQPVFKSNAAVPGPTCIANIVYRIILIDITNHQSTRQSVSQWQNQ</sequence>
<keyword evidence="4" id="KW-1185">Reference proteome</keyword>
<reference evidence="3 4" key="1">
    <citation type="journal article" date="2017" name="Genome Biol. Evol.">
        <title>Phytophthora megakarya and P. palmivora, closely related causal agents of cacao black pod rot, underwent increases in genome sizes and gene numbers by different mechanisms.</title>
        <authorList>
            <person name="Ali S.S."/>
            <person name="Shao J."/>
            <person name="Lary D.J."/>
            <person name="Kronmiller B."/>
            <person name="Shen D."/>
            <person name="Strem M.D."/>
            <person name="Amoako-Attah I."/>
            <person name="Akrofi A.Y."/>
            <person name="Begoude B.A."/>
            <person name="Ten Hoopen G.M."/>
            <person name="Coulibaly K."/>
            <person name="Kebe B.I."/>
            <person name="Melnick R.L."/>
            <person name="Guiltinan M.J."/>
            <person name="Tyler B.M."/>
            <person name="Meinhardt L.W."/>
            <person name="Bailey B.A."/>
        </authorList>
    </citation>
    <scope>NUCLEOTIDE SEQUENCE [LARGE SCALE GENOMIC DNA]</scope>
    <source>
        <strain evidence="4">sbr112.9</strain>
    </source>
</reference>
<dbReference type="EMBL" id="NCKW01015482">
    <property type="protein sequence ID" value="POM62922.1"/>
    <property type="molecule type" value="Genomic_DNA"/>
</dbReference>
<evidence type="ECO:0000256" key="1">
    <source>
        <dbReference type="SAM" id="MobiDB-lite"/>
    </source>
</evidence>
<feature type="transmembrane region" description="Helical" evidence="2">
    <location>
        <begin position="44"/>
        <end position="64"/>
    </location>
</feature>
<name>A0A2P4XBJ9_9STRA</name>
<evidence type="ECO:0000313" key="3">
    <source>
        <dbReference type="EMBL" id="POM62922.1"/>
    </source>
</evidence>
<dbReference type="OrthoDB" id="123866at2759"/>
<gene>
    <name evidence="3" type="ORF">PHPALM_27875</name>
</gene>
<organism evidence="3 4">
    <name type="scientific">Phytophthora palmivora</name>
    <dbReference type="NCBI Taxonomy" id="4796"/>
    <lineage>
        <taxon>Eukaryota</taxon>
        <taxon>Sar</taxon>
        <taxon>Stramenopiles</taxon>
        <taxon>Oomycota</taxon>
        <taxon>Peronosporomycetes</taxon>
        <taxon>Peronosporales</taxon>
        <taxon>Peronosporaceae</taxon>
        <taxon>Phytophthora</taxon>
    </lineage>
</organism>
<feature type="transmembrane region" description="Helical" evidence="2">
    <location>
        <begin position="208"/>
        <end position="225"/>
    </location>
</feature>
<feature type="transmembrane region" description="Helical" evidence="2">
    <location>
        <begin position="140"/>
        <end position="160"/>
    </location>
</feature>
<evidence type="ECO:0000256" key="2">
    <source>
        <dbReference type="SAM" id="Phobius"/>
    </source>
</evidence>
<protein>
    <recommendedName>
        <fullName evidence="5">Transmembrane protein</fullName>
    </recommendedName>
</protein>
<feature type="transmembrane region" description="Helical" evidence="2">
    <location>
        <begin position="181"/>
        <end position="202"/>
    </location>
</feature>
<keyword evidence="2" id="KW-1133">Transmembrane helix</keyword>
<keyword evidence="2" id="KW-0812">Transmembrane</keyword>
<feature type="transmembrane region" description="Helical" evidence="2">
    <location>
        <begin position="20"/>
        <end position="37"/>
    </location>
</feature>
<comment type="caution">
    <text evidence="3">The sequence shown here is derived from an EMBL/GenBank/DDBJ whole genome shotgun (WGS) entry which is preliminary data.</text>
</comment>
<accession>A0A2P4XBJ9</accession>
<evidence type="ECO:0008006" key="5">
    <source>
        <dbReference type="Google" id="ProtNLM"/>
    </source>
</evidence>
<proteinExistence type="predicted"/>